<evidence type="ECO:0000313" key="1">
    <source>
        <dbReference type="EMBL" id="DAF45626.1"/>
    </source>
</evidence>
<organism evidence="1">
    <name type="scientific">Siphoviridae sp. ctBLh2</name>
    <dbReference type="NCBI Taxonomy" id="2827803"/>
    <lineage>
        <taxon>Viruses</taxon>
        <taxon>Duplodnaviria</taxon>
        <taxon>Heunggongvirae</taxon>
        <taxon>Uroviricota</taxon>
        <taxon>Caudoviricetes</taxon>
    </lineage>
</organism>
<reference evidence="1" key="1">
    <citation type="journal article" date="2021" name="Proc. Natl. Acad. Sci. U.S.A.">
        <title>A Catalog of Tens of Thousands of Viruses from Human Metagenomes Reveals Hidden Associations with Chronic Diseases.</title>
        <authorList>
            <person name="Tisza M.J."/>
            <person name="Buck C.B."/>
        </authorList>
    </citation>
    <scope>NUCLEOTIDE SEQUENCE</scope>
    <source>
        <strain evidence="1">CtBLh2</strain>
    </source>
</reference>
<protein>
    <submittedName>
        <fullName evidence="1">Uncharacterized protein</fullName>
    </submittedName>
</protein>
<proteinExistence type="predicted"/>
<name>A0A8S5S4J0_9CAUD</name>
<dbReference type="EMBL" id="BK032514">
    <property type="protein sequence ID" value="DAF45626.1"/>
    <property type="molecule type" value="Genomic_DNA"/>
</dbReference>
<accession>A0A8S5S4J0</accession>
<sequence>MYQSISFLNHPILTKTRNRIHIKHLYTYDIFNGISACP</sequence>